<accession>A0AAV7YUA6</accession>
<gene>
    <name evidence="2" type="ORF">M0812_03129</name>
</gene>
<feature type="compositionally biased region" description="Acidic residues" evidence="1">
    <location>
        <begin position="267"/>
        <end position="277"/>
    </location>
</feature>
<evidence type="ECO:0000313" key="2">
    <source>
        <dbReference type="EMBL" id="KAJ3431447.1"/>
    </source>
</evidence>
<feature type="region of interest" description="Disordered" evidence="1">
    <location>
        <begin position="1"/>
        <end position="44"/>
    </location>
</feature>
<protein>
    <submittedName>
        <fullName evidence="2">Neurofilament triplet m protein-like protein</fullName>
    </submittedName>
</protein>
<comment type="caution">
    <text evidence="2">The sequence shown here is derived from an EMBL/GenBank/DDBJ whole genome shotgun (WGS) entry which is preliminary data.</text>
</comment>
<dbReference type="Proteomes" id="UP001146793">
    <property type="component" value="Unassembled WGS sequence"/>
</dbReference>
<feature type="compositionally biased region" description="Basic residues" evidence="1">
    <location>
        <begin position="246"/>
        <end position="260"/>
    </location>
</feature>
<organism evidence="2 3">
    <name type="scientific">Anaeramoeba flamelloides</name>
    <dbReference type="NCBI Taxonomy" id="1746091"/>
    <lineage>
        <taxon>Eukaryota</taxon>
        <taxon>Metamonada</taxon>
        <taxon>Anaeramoebidae</taxon>
        <taxon>Anaeramoeba</taxon>
    </lineage>
</organism>
<dbReference type="Gene3D" id="3.40.470.10">
    <property type="entry name" value="Uracil-DNA glycosylase-like domain"/>
    <property type="match status" value="1"/>
</dbReference>
<feature type="compositionally biased region" description="Basic and acidic residues" evidence="1">
    <location>
        <begin position="206"/>
        <end position="217"/>
    </location>
</feature>
<proteinExistence type="predicted"/>
<feature type="region of interest" description="Disordered" evidence="1">
    <location>
        <begin position="206"/>
        <end position="294"/>
    </location>
</feature>
<evidence type="ECO:0000256" key="1">
    <source>
        <dbReference type="SAM" id="MobiDB-lite"/>
    </source>
</evidence>
<dbReference type="InterPro" id="IPR036895">
    <property type="entry name" value="Uracil-DNA_glycosylase-like_sf"/>
</dbReference>
<dbReference type="AlphaFoldDB" id="A0AAV7YUA6"/>
<feature type="compositionally biased region" description="Basic residues" evidence="1">
    <location>
        <begin position="218"/>
        <end position="227"/>
    </location>
</feature>
<dbReference type="NCBIfam" id="TIGR04274">
    <property type="entry name" value="hypoxanDNAglyco"/>
    <property type="match status" value="1"/>
</dbReference>
<dbReference type="SUPFAM" id="SSF52141">
    <property type="entry name" value="Uracil-DNA glycosylase-like"/>
    <property type="match status" value="1"/>
</dbReference>
<reference evidence="2" key="1">
    <citation type="submission" date="2022-08" db="EMBL/GenBank/DDBJ databases">
        <title>Novel sulphate-reducing endosymbionts in the free-living metamonad Anaeramoeba.</title>
        <authorList>
            <person name="Jerlstrom-Hultqvist J."/>
            <person name="Cepicka I."/>
            <person name="Gallot-Lavallee L."/>
            <person name="Salas-Leiva D."/>
            <person name="Curtis B.A."/>
            <person name="Zahonova K."/>
            <person name="Pipaliya S."/>
            <person name="Dacks J."/>
            <person name="Roger A.J."/>
        </authorList>
    </citation>
    <scope>NUCLEOTIDE SEQUENCE</scope>
    <source>
        <strain evidence="2">Busselton2</strain>
    </source>
</reference>
<feature type="compositionally biased region" description="Basic residues" evidence="1">
    <location>
        <begin position="282"/>
        <end position="294"/>
    </location>
</feature>
<sequence length="294" mass="34710">MNSHYSSNRKRKQQDYSSFNSNNNNNKRKRKGKDESYTNNEKPIDPIVNRKSKVLILGTYLSNESLEHNFYYGESRNAFWKILAEIFKVNLRVHKDRDDLNDARKKLALNNGIAIWTVLNGTKNPRTSINRQMTNNLSVFLKKYPNIKYILFTSKSSSKIFKKKFKKIKLQQYILPSPSSAFNEMSHPEKRTKYLEIFQTVGLAEKPEEKEKEEGKGKKSKKKKKGKNKENEKEENEENEKEEKKKTKKSKKKKKKGKNKAIKEKEENENENDEKDEAEGKNKKKKKKTKKKKH</sequence>
<name>A0AAV7YUA6_9EUKA</name>
<dbReference type="InterPro" id="IPR026353">
    <property type="entry name" value="Hypoxan-DNA_Glyclase"/>
</dbReference>
<dbReference type="EMBL" id="JANTQA010000048">
    <property type="protein sequence ID" value="KAJ3431447.1"/>
    <property type="molecule type" value="Genomic_DNA"/>
</dbReference>
<evidence type="ECO:0000313" key="3">
    <source>
        <dbReference type="Proteomes" id="UP001146793"/>
    </source>
</evidence>